<dbReference type="AlphaFoldDB" id="D9Z5S5"/>
<evidence type="ECO:0000256" key="2">
    <source>
        <dbReference type="ARBA" id="ARBA00022723"/>
    </source>
</evidence>
<dbReference type="InterPro" id="IPR013955">
    <property type="entry name" value="Rep_factor-A_C"/>
</dbReference>
<dbReference type="Gene3D" id="2.40.50.140">
    <property type="entry name" value="Nucleic acid-binding proteins"/>
    <property type="match status" value="3"/>
</dbReference>
<accession>D9Z5S5</accession>
<name>D9Z5S5_TETTH</name>
<keyword evidence="4" id="KW-0862">Zinc</keyword>
<dbReference type="SUPFAM" id="SSF50249">
    <property type="entry name" value="Nucleic acid-binding proteins"/>
    <property type="match status" value="2"/>
</dbReference>
<evidence type="ECO:0000313" key="7">
    <source>
        <dbReference type="EMBL" id="ADK55677.1"/>
    </source>
</evidence>
<keyword evidence="2" id="KW-0479">Metal-binding</keyword>
<dbReference type="GO" id="GO:0003677">
    <property type="term" value="F:DNA binding"/>
    <property type="evidence" value="ECO:0007669"/>
    <property type="project" value="UniProtKB-KW"/>
</dbReference>
<dbReference type="CDD" id="cd04476">
    <property type="entry name" value="RPA1_DBD_C"/>
    <property type="match status" value="1"/>
</dbReference>
<protein>
    <submittedName>
        <fullName evidence="7">RPA1-like protein 1</fullName>
    </submittedName>
</protein>
<dbReference type="Pfam" id="PF08646">
    <property type="entry name" value="Rep_fac-A_C"/>
    <property type="match status" value="1"/>
</dbReference>
<dbReference type="CDD" id="cd04475">
    <property type="entry name" value="RPA1_DBD_B"/>
    <property type="match status" value="1"/>
</dbReference>
<keyword evidence="3" id="KW-0863">Zinc-finger</keyword>
<gene>
    <name evidence="7" type="primary">Rlp1</name>
</gene>
<evidence type="ECO:0000259" key="6">
    <source>
        <dbReference type="Pfam" id="PF08646"/>
    </source>
</evidence>
<dbReference type="EMBL" id="GU384877">
    <property type="protein sequence ID" value="ADK55677.1"/>
    <property type="molecule type" value="mRNA"/>
</dbReference>
<keyword evidence="5" id="KW-0238">DNA-binding</keyword>
<proteinExistence type="evidence at transcript level"/>
<dbReference type="InterPro" id="IPR047192">
    <property type="entry name" value="Euk_RPA1_DBD_C"/>
</dbReference>
<evidence type="ECO:0000256" key="1">
    <source>
        <dbReference type="ARBA" id="ARBA00005690"/>
    </source>
</evidence>
<organism evidence="7">
    <name type="scientific">Tetrahymena thermophila</name>
    <dbReference type="NCBI Taxonomy" id="5911"/>
    <lineage>
        <taxon>Eukaryota</taxon>
        <taxon>Sar</taxon>
        <taxon>Alveolata</taxon>
        <taxon>Ciliophora</taxon>
        <taxon>Intramacronucleata</taxon>
        <taxon>Oligohymenophorea</taxon>
        <taxon>Hymenostomatida</taxon>
        <taxon>Tetrahymenina</taxon>
        <taxon>Tetrahymenidae</taxon>
        <taxon>Tetrahymena</taxon>
    </lineage>
</organism>
<dbReference type="InterPro" id="IPR012340">
    <property type="entry name" value="NA-bd_OB-fold"/>
</dbReference>
<dbReference type="GO" id="GO:0008270">
    <property type="term" value="F:zinc ion binding"/>
    <property type="evidence" value="ECO:0007669"/>
    <property type="project" value="UniProtKB-KW"/>
</dbReference>
<comment type="similarity">
    <text evidence="1">Belongs to the replication factor A protein 1 family.</text>
</comment>
<evidence type="ECO:0000256" key="3">
    <source>
        <dbReference type="ARBA" id="ARBA00022771"/>
    </source>
</evidence>
<evidence type="ECO:0000256" key="4">
    <source>
        <dbReference type="ARBA" id="ARBA00022833"/>
    </source>
</evidence>
<evidence type="ECO:0000256" key="5">
    <source>
        <dbReference type="ARBA" id="ARBA00023125"/>
    </source>
</evidence>
<reference evidence="7" key="1">
    <citation type="journal article" date="2010" name="J. Biol. Chem.">
        <title>Multiple mechanisms for elongation processivity within the reconstituted tetrahymena telomerase holoenzyme.</title>
        <authorList>
            <person name="Min B."/>
            <person name="Collins K."/>
        </authorList>
    </citation>
    <scope>NUCLEOTIDE SEQUENCE</scope>
</reference>
<sequence>MEKLQEKKLKDVKIGARTFIVTAKVISKGSIKYTYQDKSFKIEIYDGSLEHSTLVYFNCQDIENYYEQIELGKVYKFSRAIIAKDAQKKEARKCLKYEMFNSQYIQLVEDESINLIYAADFSKYELIKINQISEQHQTDHFDILGVVMEEPSKERVKDSEGRELDTIKFLIGDETRHTLQVSIRNEYGLNLNLKIFDVVLIKSTHVNVYANQKSVDSGSGILVNPDIQQALDLLYSFEKIIQEDEEDIDYKKDNQLDNSFLTDGKEECKSNELNKQRALKSNKNKEFTQIGENKVSLHFYDVKSINYVVQQVEDQLERVIRLSLTHSTQDPAFIKEFTKCIYSEIEGEIYSAGIEKKPFYVACSVCKKKIENYPVIQKCFKKCAGATIIAKMATNLNIADATGALSALAFNEQCEEIFGFDAEFMKILYEYKNSQYYHKKDPTYRDFIRQSFTQKFRFRILSGVQVYEKKYQAKHNIVGCTKISTLQNIQETAQSIELHLQKRIL</sequence>
<feature type="domain" description="Replication factor A C-terminal" evidence="6">
    <location>
        <begin position="356"/>
        <end position="487"/>
    </location>
</feature>